<dbReference type="Gene3D" id="3.80.10.10">
    <property type="entry name" value="Ribonuclease Inhibitor"/>
    <property type="match status" value="1"/>
</dbReference>
<dbReference type="AlphaFoldDB" id="A0A9P6IQ24"/>
<feature type="non-terminal residue" evidence="1">
    <location>
        <position position="1"/>
    </location>
</feature>
<reference evidence="1" key="1">
    <citation type="journal article" date="2020" name="Fungal Divers.">
        <title>Resolving the Mortierellaceae phylogeny through synthesis of multi-gene phylogenetics and phylogenomics.</title>
        <authorList>
            <person name="Vandepol N."/>
            <person name="Liber J."/>
            <person name="Desiro A."/>
            <person name="Na H."/>
            <person name="Kennedy M."/>
            <person name="Barry K."/>
            <person name="Grigoriev I.V."/>
            <person name="Miller A.N."/>
            <person name="O'Donnell K."/>
            <person name="Stajich J.E."/>
            <person name="Bonito G."/>
        </authorList>
    </citation>
    <scope>NUCLEOTIDE SEQUENCE</scope>
    <source>
        <strain evidence="1">CK1249</strain>
    </source>
</reference>
<dbReference type="OrthoDB" id="2405020at2759"/>
<name>A0A9P6IQ24_MORAP</name>
<gene>
    <name evidence="1" type="ORF">BGZ70_005162</name>
</gene>
<dbReference type="InterPro" id="IPR032675">
    <property type="entry name" value="LRR_dom_sf"/>
</dbReference>
<accession>A0A9P6IQ24</accession>
<protein>
    <submittedName>
        <fullName evidence="1">Uncharacterized protein</fullName>
    </submittedName>
</protein>
<organism evidence="1 2">
    <name type="scientific">Mortierella alpina</name>
    <name type="common">Oleaginous fungus</name>
    <name type="synonym">Mortierella renispora</name>
    <dbReference type="NCBI Taxonomy" id="64518"/>
    <lineage>
        <taxon>Eukaryota</taxon>
        <taxon>Fungi</taxon>
        <taxon>Fungi incertae sedis</taxon>
        <taxon>Mucoromycota</taxon>
        <taxon>Mortierellomycotina</taxon>
        <taxon>Mortierellomycetes</taxon>
        <taxon>Mortierellales</taxon>
        <taxon>Mortierellaceae</taxon>
        <taxon>Mortierella</taxon>
    </lineage>
</organism>
<keyword evidence="2" id="KW-1185">Reference proteome</keyword>
<feature type="non-terminal residue" evidence="1">
    <location>
        <position position="319"/>
    </location>
</feature>
<proteinExistence type="predicted"/>
<sequence length="319" mass="36424">LHFGVNVEMYWDDGDVTTVQRELEAVIHEASVARLSRSSRAKKIEQLTLPPNFHGRWNPLPFLLFKSSLLDLKKLGIPGFDPEVSMQEIEQVVRDYCPNLKHLECPSLHYVREGSDRTVYAFIRGCSGLESFMSASVKDALPIFLELVSRHHATLEVTDIQSEQVFSRDLQAILSRCKQLKRFWALSHRRISSISTLAYRDIAKSEWVCTELRELGLTVNRGRPERDASDEQEEWKVRSDGSHVCSDTCRCVPKRAFQQIGRMENLEVLTIAIDRSSRAGAAEEDYALDLTLSKGWLRELAGLKRLKSFGLRADFGGRW</sequence>
<dbReference type="Proteomes" id="UP000738359">
    <property type="component" value="Unassembled WGS sequence"/>
</dbReference>
<evidence type="ECO:0000313" key="2">
    <source>
        <dbReference type="Proteomes" id="UP000738359"/>
    </source>
</evidence>
<dbReference type="EMBL" id="JAAAHY010002720">
    <property type="protein sequence ID" value="KAF9944003.1"/>
    <property type="molecule type" value="Genomic_DNA"/>
</dbReference>
<comment type="caution">
    <text evidence="1">The sequence shown here is derived from an EMBL/GenBank/DDBJ whole genome shotgun (WGS) entry which is preliminary data.</text>
</comment>
<evidence type="ECO:0000313" key="1">
    <source>
        <dbReference type="EMBL" id="KAF9944003.1"/>
    </source>
</evidence>